<gene>
    <name evidence="3" type="ORF">MYCIT1_LOCUS30694</name>
</gene>
<name>A0AAD2HQM1_9AGAR</name>
<keyword evidence="1" id="KW-0472">Membrane</keyword>
<proteinExistence type="predicted"/>
<evidence type="ECO:0000313" key="3">
    <source>
        <dbReference type="EMBL" id="CAK5280207.1"/>
    </source>
</evidence>
<reference evidence="3" key="1">
    <citation type="submission" date="2023-11" db="EMBL/GenBank/DDBJ databases">
        <authorList>
            <person name="De Vega J J."/>
            <person name="De Vega J J."/>
        </authorList>
    </citation>
    <scope>NUCLEOTIDE SEQUENCE</scope>
</reference>
<evidence type="ECO:0000256" key="1">
    <source>
        <dbReference type="SAM" id="Phobius"/>
    </source>
</evidence>
<comment type="caution">
    <text evidence="3">The sequence shown here is derived from an EMBL/GenBank/DDBJ whole genome shotgun (WGS) entry which is preliminary data.</text>
</comment>
<feature type="signal peptide" evidence="2">
    <location>
        <begin position="1"/>
        <end position="23"/>
    </location>
</feature>
<evidence type="ECO:0000256" key="2">
    <source>
        <dbReference type="SAM" id="SignalP"/>
    </source>
</evidence>
<keyword evidence="1" id="KW-0812">Transmembrane</keyword>
<organism evidence="3 4">
    <name type="scientific">Mycena citricolor</name>
    <dbReference type="NCBI Taxonomy" id="2018698"/>
    <lineage>
        <taxon>Eukaryota</taxon>
        <taxon>Fungi</taxon>
        <taxon>Dikarya</taxon>
        <taxon>Basidiomycota</taxon>
        <taxon>Agaricomycotina</taxon>
        <taxon>Agaricomycetes</taxon>
        <taxon>Agaricomycetidae</taxon>
        <taxon>Agaricales</taxon>
        <taxon>Marasmiineae</taxon>
        <taxon>Mycenaceae</taxon>
        <taxon>Mycena</taxon>
    </lineage>
</organism>
<keyword evidence="2" id="KW-0732">Signal</keyword>
<feature type="transmembrane region" description="Helical" evidence="1">
    <location>
        <begin position="207"/>
        <end position="229"/>
    </location>
</feature>
<dbReference type="EMBL" id="CAVNYO010000440">
    <property type="protein sequence ID" value="CAK5280207.1"/>
    <property type="molecule type" value="Genomic_DNA"/>
</dbReference>
<keyword evidence="1" id="KW-1133">Transmembrane helix</keyword>
<dbReference type="Gene3D" id="1.20.5.510">
    <property type="entry name" value="Single helix bin"/>
    <property type="match status" value="1"/>
</dbReference>
<feature type="chain" id="PRO_5041969067" description="Transmembrane protein" evidence="2">
    <location>
        <begin position="24"/>
        <end position="285"/>
    </location>
</feature>
<evidence type="ECO:0000313" key="4">
    <source>
        <dbReference type="Proteomes" id="UP001295794"/>
    </source>
</evidence>
<keyword evidence="4" id="KW-1185">Reference proteome</keyword>
<accession>A0AAD2HQM1</accession>
<dbReference type="AlphaFoldDB" id="A0AAD2HQM1"/>
<sequence length="285" mass="30076">MSAIFTSALFWLAVDLLLAVANGQTTNATCQAGHNWAFNSQKQSPCLVAAQLIAVCSPAYEVYALPDSYHYEGPSGTDANPCQCNTVVYSLLAECGLCQGRSISQLSPVTDGVFGRSTAHRLPQHSLNPFRLVCMFLVGPFWTFRRATWLTSDSFNELNALNSANLTESTMIPLPSSTLGTGTSASPTPTSAALENSANAMQRHANAVGGGVLGGVAALLLVAGVSFWIRHRKQRLARQGQVLRSPVMAERTTGALTNTLDVPSITVSSMHQASSSSSLPSASAV</sequence>
<evidence type="ECO:0008006" key="5">
    <source>
        <dbReference type="Google" id="ProtNLM"/>
    </source>
</evidence>
<dbReference type="Proteomes" id="UP001295794">
    <property type="component" value="Unassembled WGS sequence"/>
</dbReference>
<protein>
    <recommendedName>
        <fullName evidence="5">Transmembrane protein</fullName>
    </recommendedName>
</protein>